<keyword evidence="3" id="KW-1185">Reference proteome</keyword>
<name>A0ABS7MIX6_9SPHN</name>
<dbReference type="Proteomes" id="UP001166571">
    <property type="component" value="Unassembled WGS sequence"/>
</dbReference>
<dbReference type="SUPFAM" id="SSF55729">
    <property type="entry name" value="Acyl-CoA N-acyltransferases (Nat)"/>
    <property type="match status" value="1"/>
</dbReference>
<dbReference type="InterPro" id="IPR016181">
    <property type="entry name" value="Acyl_CoA_acyltransferase"/>
</dbReference>
<dbReference type="InterPro" id="IPR000182">
    <property type="entry name" value="GNAT_dom"/>
</dbReference>
<dbReference type="Pfam" id="PF00583">
    <property type="entry name" value="Acetyltransf_1"/>
    <property type="match status" value="1"/>
</dbReference>
<dbReference type="RefSeq" id="WP_201927899.1">
    <property type="nucleotide sequence ID" value="NZ_JAERPO010000002.1"/>
</dbReference>
<feature type="domain" description="N-acetyltransferase" evidence="1">
    <location>
        <begin position="1"/>
        <end position="134"/>
    </location>
</feature>
<evidence type="ECO:0000259" key="1">
    <source>
        <dbReference type="PROSITE" id="PS51186"/>
    </source>
</evidence>
<evidence type="ECO:0000313" key="2">
    <source>
        <dbReference type="EMBL" id="MBY4638026.1"/>
    </source>
</evidence>
<dbReference type="Gene3D" id="3.40.630.30">
    <property type="match status" value="1"/>
</dbReference>
<evidence type="ECO:0000313" key="3">
    <source>
        <dbReference type="Proteomes" id="UP001166571"/>
    </source>
</evidence>
<gene>
    <name evidence="2" type="ORF">K5P26_12830</name>
</gene>
<organism evidence="2 3">
    <name type="scientific">Sphingopyxis jiangsuensis</name>
    <dbReference type="NCBI Taxonomy" id="2871171"/>
    <lineage>
        <taxon>Bacteria</taxon>
        <taxon>Pseudomonadati</taxon>
        <taxon>Pseudomonadota</taxon>
        <taxon>Alphaproteobacteria</taxon>
        <taxon>Sphingomonadales</taxon>
        <taxon>Sphingomonadaceae</taxon>
        <taxon>Sphingopyxis</taxon>
    </lineage>
</organism>
<proteinExistence type="predicted"/>
<sequence length="153" mass="17345">MADERIARHLPLMRAPWDIETVRAFVAAKEECWRRDGLGHWAIMIDGRYAGWGGFQLEGDDWDFGLVLHPRAFGYGAAIARKAIEFAKQHESIAEVSFLLPPSRRNAFLLSRFGAERAGEVVVDGQLFHRHLLDLRAEAPVFTPSRDRCRSDG</sequence>
<dbReference type="PROSITE" id="PS51186">
    <property type="entry name" value="GNAT"/>
    <property type="match status" value="1"/>
</dbReference>
<reference evidence="2" key="1">
    <citation type="submission" date="2021-08" db="EMBL/GenBank/DDBJ databases">
        <title>Sphingopyxis panaciterrulae sp. nov., isolated from the surface water of the Yellow Sea.</title>
        <authorList>
            <person name="Gao Z."/>
            <person name="Zhang D."/>
            <person name="Zhang A."/>
        </authorList>
    </citation>
    <scope>NUCLEOTIDE SEQUENCE</scope>
    <source>
        <strain evidence="2">XHP0097</strain>
    </source>
</reference>
<dbReference type="EMBL" id="JAILXK010000002">
    <property type="protein sequence ID" value="MBY4638026.1"/>
    <property type="molecule type" value="Genomic_DNA"/>
</dbReference>
<accession>A0ABS7MIX6</accession>
<comment type="caution">
    <text evidence="2">The sequence shown here is derived from an EMBL/GenBank/DDBJ whole genome shotgun (WGS) entry which is preliminary data.</text>
</comment>
<protein>
    <submittedName>
        <fullName evidence="2">GNAT family N-acetyltransferase</fullName>
    </submittedName>
</protein>